<sequence length="759" mass="86610">LSQFVTSMNMGSSKEMETEEELRNEITRLKQQLASLNSAVSPSSTEGIKDGDHRSTGSVCIVNAPPEKSGYLFKWQDRAIGWGGTKWGLRFVRLDHGQLSYYKTHEDRSARYVLTLKNCAVRDEGSKVNKRHASSKKRGNVETSRLPGAESETEGHEVGSHFYVFSVYRRPNTYEVEANARSGEDDAQHDSEEHIIPLLRFSTQSYAEKLQWIDLISQSCAYCDSEDFALYQQQQQEMLKQQQRQQPKGTLPALVFEAPPPKQDIQGYPSGCNLLNSRAKHFRRKSNMKDAARSNKISYPPSKPMHRQSNPSYLSEGAHAQNYHGLFNLFLLILVLSNFRLLMHAVSQHGFFFDKIPSFHDFSEAPLDFPFVSGLLVVQAFVLGAYAIEKIMVLGLVGGRVGLFLHAINCNASLGVVISIVWYLIDQPIIGAVLILQATITWLKLISYAHANYDYRTSPESYGLTRTLVKDLDEAGTRLSYPQNITLGNIYYFWFAPTLTYQMAFPRAPFIQWPKVLRLSVQLFVSIILVLFFFAQIVAPNLDSLVRDLENNRGEVRVHVIGDYLLRMSIASTYIWLLGFFGFFHCFMNITAELLRFGDRVFYRDWWNASEVSAYWRLWNMPVHYWLVRHVYFPCIRIGLSKKGATFVVFLLSAVLHEVLISVPCHMIRVWSFLAMMGQIPLIILTKKIDRRMPGSSIGNIIFWISFCLVGQPMAMLLYTIDYWETHSVLTPEAMTDFVSRRGLPFAAIGRFFGASPEL</sequence>
<keyword evidence="9 13" id="KW-0472">Membrane</keyword>
<keyword evidence="8 13" id="KW-1133">Transmembrane helix</keyword>
<dbReference type="InterPro" id="IPR004299">
    <property type="entry name" value="MBOAT_fam"/>
</dbReference>
<feature type="transmembrane region" description="Helical" evidence="13">
    <location>
        <begin position="668"/>
        <end position="686"/>
    </location>
</feature>
<reference evidence="15 16" key="1">
    <citation type="journal article" date="2020" name="G3 (Bethesda)">
        <title>Improved Reference Genome for Cyclotella cryptica CCMP332, a Model for Cell Wall Morphogenesis, Salinity Adaptation, and Lipid Production in Diatoms (Bacillariophyta).</title>
        <authorList>
            <person name="Roberts W.R."/>
            <person name="Downey K.M."/>
            <person name="Ruck E.C."/>
            <person name="Traller J.C."/>
            <person name="Alverson A.J."/>
        </authorList>
    </citation>
    <scope>NUCLEOTIDE SEQUENCE [LARGE SCALE GENOMIC DNA]</scope>
    <source>
        <strain evidence="15 16">CCMP332</strain>
    </source>
</reference>
<evidence type="ECO:0000256" key="5">
    <source>
        <dbReference type="ARBA" id="ARBA00022679"/>
    </source>
</evidence>
<evidence type="ECO:0000256" key="9">
    <source>
        <dbReference type="ARBA" id="ARBA00023136"/>
    </source>
</evidence>
<organism evidence="15 16">
    <name type="scientific">Cyclotella cryptica</name>
    <dbReference type="NCBI Taxonomy" id="29204"/>
    <lineage>
        <taxon>Eukaryota</taxon>
        <taxon>Sar</taxon>
        <taxon>Stramenopiles</taxon>
        <taxon>Ochrophyta</taxon>
        <taxon>Bacillariophyta</taxon>
        <taxon>Coscinodiscophyceae</taxon>
        <taxon>Thalassiosirophycidae</taxon>
        <taxon>Stephanodiscales</taxon>
        <taxon>Stephanodiscaceae</taxon>
        <taxon>Cyclotella</taxon>
    </lineage>
</organism>
<keyword evidence="6 13" id="KW-0812">Transmembrane</keyword>
<dbReference type="SUPFAM" id="SSF50729">
    <property type="entry name" value="PH domain-like"/>
    <property type="match status" value="1"/>
</dbReference>
<protein>
    <recommendedName>
        <fullName evidence="4">diacylglycerol O-acyltransferase</fullName>
        <ecNumber evidence="4">2.3.1.20</ecNumber>
    </recommendedName>
</protein>
<feature type="transmembrane region" description="Helical" evidence="13">
    <location>
        <begin position="429"/>
        <end position="446"/>
    </location>
</feature>
<accession>A0ABD3PGA2</accession>
<dbReference type="GO" id="GO:0005789">
    <property type="term" value="C:endoplasmic reticulum membrane"/>
    <property type="evidence" value="ECO:0007669"/>
    <property type="project" value="UniProtKB-SubCell"/>
</dbReference>
<comment type="pathway">
    <text evidence="2">Lipid metabolism.</text>
</comment>
<dbReference type="InterPro" id="IPR001849">
    <property type="entry name" value="PH_domain"/>
</dbReference>
<feature type="transmembrane region" description="Helical" evidence="13">
    <location>
        <begin position="326"/>
        <end position="347"/>
    </location>
</feature>
<evidence type="ECO:0000256" key="3">
    <source>
        <dbReference type="ARBA" id="ARBA00009010"/>
    </source>
</evidence>
<dbReference type="InterPro" id="IPR014371">
    <property type="entry name" value="Oat_ACAT_DAG_ARE"/>
</dbReference>
<feature type="transmembrane region" description="Helical" evidence="13">
    <location>
        <begin position="401"/>
        <end position="423"/>
    </location>
</feature>
<evidence type="ECO:0000256" key="1">
    <source>
        <dbReference type="ARBA" id="ARBA00004477"/>
    </source>
</evidence>
<dbReference type="EC" id="2.3.1.20" evidence="4"/>
<evidence type="ECO:0000259" key="14">
    <source>
        <dbReference type="PROSITE" id="PS50003"/>
    </source>
</evidence>
<keyword evidence="11" id="KW-0175">Coiled coil</keyword>
<comment type="subcellular location">
    <subcellularLocation>
        <location evidence="1">Endoplasmic reticulum membrane</location>
        <topology evidence="1">Multi-pass membrane protein</topology>
    </subcellularLocation>
</comment>
<dbReference type="AlphaFoldDB" id="A0ABD3PGA2"/>
<comment type="similarity">
    <text evidence="3">Belongs to the membrane-bound acyltransferase family. Sterol o-acyltransferase subfamily.</text>
</comment>
<dbReference type="GO" id="GO:0004144">
    <property type="term" value="F:diacylglycerol O-acyltransferase activity"/>
    <property type="evidence" value="ECO:0007669"/>
    <property type="project" value="UniProtKB-EC"/>
</dbReference>
<dbReference type="InterPro" id="IPR011993">
    <property type="entry name" value="PH-like_dom_sf"/>
</dbReference>
<evidence type="ECO:0000313" key="16">
    <source>
        <dbReference type="Proteomes" id="UP001516023"/>
    </source>
</evidence>
<comment type="caution">
    <text evidence="15">The sequence shown here is derived from an EMBL/GenBank/DDBJ whole genome shotgun (WGS) entry which is preliminary data.</text>
</comment>
<evidence type="ECO:0000313" key="15">
    <source>
        <dbReference type="EMBL" id="KAL3787175.1"/>
    </source>
</evidence>
<dbReference type="Pfam" id="PF03062">
    <property type="entry name" value="MBOAT"/>
    <property type="match status" value="1"/>
</dbReference>
<evidence type="ECO:0000256" key="2">
    <source>
        <dbReference type="ARBA" id="ARBA00005189"/>
    </source>
</evidence>
<keyword evidence="10" id="KW-0012">Acyltransferase</keyword>
<name>A0ABD3PGA2_9STRA</name>
<evidence type="ECO:0000256" key="6">
    <source>
        <dbReference type="ARBA" id="ARBA00022692"/>
    </source>
</evidence>
<feature type="transmembrane region" description="Helical" evidence="13">
    <location>
        <begin position="367"/>
        <end position="389"/>
    </location>
</feature>
<feature type="coiled-coil region" evidence="11">
    <location>
        <begin position="12"/>
        <end position="39"/>
    </location>
</feature>
<feature type="domain" description="PH" evidence="14">
    <location>
        <begin position="65"/>
        <end position="221"/>
    </location>
</feature>
<feature type="region of interest" description="Disordered" evidence="12">
    <location>
        <begin position="125"/>
        <end position="154"/>
    </location>
</feature>
<dbReference type="Gene3D" id="2.30.29.30">
    <property type="entry name" value="Pleckstrin-homology domain (PH domain)/Phosphotyrosine-binding domain (PTB)"/>
    <property type="match status" value="1"/>
</dbReference>
<gene>
    <name evidence="15" type="ORF">HJC23_010185</name>
</gene>
<feature type="transmembrane region" description="Helical" evidence="13">
    <location>
        <begin position="516"/>
        <end position="539"/>
    </location>
</feature>
<dbReference type="SMART" id="SM00233">
    <property type="entry name" value="PH"/>
    <property type="match status" value="1"/>
</dbReference>
<dbReference type="PANTHER" id="PTHR10408">
    <property type="entry name" value="STEROL O-ACYLTRANSFERASE"/>
    <property type="match status" value="1"/>
</dbReference>
<feature type="region of interest" description="Disordered" evidence="12">
    <location>
        <begin position="294"/>
        <end position="313"/>
    </location>
</feature>
<feature type="transmembrane region" description="Helical" evidence="13">
    <location>
        <begin position="574"/>
        <end position="595"/>
    </location>
</feature>
<dbReference type="EMBL" id="JABMIG020000180">
    <property type="protein sequence ID" value="KAL3787175.1"/>
    <property type="molecule type" value="Genomic_DNA"/>
</dbReference>
<evidence type="ECO:0000256" key="13">
    <source>
        <dbReference type="SAM" id="Phobius"/>
    </source>
</evidence>
<feature type="non-terminal residue" evidence="15">
    <location>
        <position position="1"/>
    </location>
</feature>
<feature type="transmembrane region" description="Helical" evidence="13">
    <location>
        <begin position="698"/>
        <end position="721"/>
    </location>
</feature>
<dbReference type="PANTHER" id="PTHR10408:SF7">
    <property type="entry name" value="DIACYLGLYCEROL O-ACYLTRANSFERASE 1"/>
    <property type="match status" value="1"/>
</dbReference>
<dbReference type="Proteomes" id="UP001516023">
    <property type="component" value="Unassembled WGS sequence"/>
</dbReference>
<keyword evidence="16" id="KW-1185">Reference proteome</keyword>
<evidence type="ECO:0000256" key="11">
    <source>
        <dbReference type="SAM" id="Coils"/>
    </source>
</evidence>
<evidence type="ECO:0000256" key="4">
    <source>
        <dbReference type="ARBA" id="ARBA00013244"/>
    </source>
</evidence>
<feature type="transmembrane region" description="Helical" evidence="13">
    <location>
        <begin position="644"/>
        <end position="662"/>
    </location>
</feature>
<evidence type="ECO:0000256" key="8">
    <source>
        <dbReference type="ARBA" id="ARBA00022989"/>
    </source>
</evidence>
<evidence type="ECO:0000256" key="7">
    <source>
        <dbReference type="ARBA" id="ARBA00022824"/>
    </source>
</evidence>
<evidence type="ECO:0000256" key="10">
    <source>
        <dbReference type="ARBA" id="ARBA00023315"/>
    </source>
</evidence>
<keyword evidence="5" id="KW-0808">Transferase</keyword>
<dbReference type="PROSITE" id="PS50003">
    <property type="entry name" value="PH_DOMAIN"/>
    <property type="match status" value="1"/>
</dbReference>
<feature type="compositionally biased region" description="Basic residues" evidence="12">
    <location>
        <begin position="128"/>
        <end position="138"/>
    </location>
</feature>
<evidence type="ECO:0000256" key="12">
    <source>
        <dbReference type="SAM" id="MobiDB-lite"/>
    </source>
</evidence>
<keyword evidence="7" id="KW-0256">Endoplasmic reticulum</keyword>
<proteinExistence type="inferred from homology"/>